<evidence type="ECO:0000256" key="1">
    <source>
        <dbReference type="SAM" id="MobiDB-lite"/>
    </source>
</evidence>
<dbReference type="Proteomes" id="UP001408789">
    <property type="component" value="Unassembled WGS sequence"/>
</dbReference>
<comment type="caution">
    <text evidence="2">The sequence shown here is derived from an EMBL/GenBank/DDBJ whole genome shotgun (WGS) entry which is preliminary data.</text>
</comment>
<proteinExistence type="predicted"/>
<reference evidence="2 3" key="1">
    <citation type="submission" date="2024-04" db="EMBL/GenBank/DDBJ databases">
        <title>The reference genome of an endangered Asteraceae, Deinandra increscens subsp. villosa, native to the Central Coast of California.</title>
        <authorList>
            <person name="Guilliams M."/>
            <person name="Hasenstab-Lehman K."/>
            <person name="Meyer R."/>
            <person name="Mcevoy S."/>
        </authorList>
    </citation>
    <scope>NUCLEOTIDE SEQUENCE [LARGE SCALE GENOMIC DNA]</scope>
    <source>
        <tissue evidence="2">Leaf</tissue>
    </source>
</reference>
<evidence type="ECO:0000313" key="2">
    <source>
        <dbReference type="EMBL" id="KAK9071015.1"/>
    </source>
</evidence>
<gene>
    <name evidence="2" type="ORF">SSX86_009583</name>
</gene>
<dbReference type="AlphaFoldDB" id="A0AAP0DDL6"/>
<protein>
    <submittedName>
        <fullName evidence="2">Uncharacterized protein</fullName>
    </submittedName>
</protein>
<organism evidence="2 3">
    <name type="scientific">Deinandra increscens subsp. villosa</name>
    <dbReference type="NCBI Taxonomy" id="3103831"/>
    <lineage>
        <taxon>Eukaryota</taxon>
        <taxon>Viridiplantae</taxon>
        <taxon>Streptophyta</taxon>
        <taxon>Embryophyta</taxon>
        <taxon>Tracheophyta</taxon>
        <taxon>Spermatophyta</taxon>
        <taxon>Magnoliopsida</taxon>
        <taxon>eudicotyledons</taxon>
        <taxon>Gunneridae</taxon>
        <taxon>Pentapetalae</taxon>
        <taxon>asterids</taxon>
        <taxon>campanulids</taxon>
        <taxon>Asterales</taxon>
        <taxon>Asteraceae</taxon>
        <taxon>Asteroideae</taxon>
        <taxon>Heliantheae alliance</taxon>
        <taxon>Madieae</taxon>
        <taxon>Madiinae</taxon>
        <taxon>Deinandra</taxon>
    </lineage>
</organism>
<keyword evidence="3" id="KW-1185">Reference proteome</keyword>
<dbReference type="EMBL" id="JBCNJP010000011">
    <property type="protein sequence ID" value="KAK9071015.1"/>
    <property type="molecule type" value="Genomic_DNA"/>
</dbReference>
<name>A0AAP0DDL6_9ASTR</name>
<feature type="region of interest" description="Disordered" evidence="1">
    <location>
        <begin position="57"/>
        <end position="76"/>
    </location>
</feature>
<accession>A0AAP0DDL6</accession>
<feature type="compositionally biased region" description="Low complexity" evidence="1">
    <location>
        <begin position="63"/>
        <end position="76"/>
    </location>
</feature>
<evidence type="ECO:0000313" key="3">
    <source>
        <dbReference type="Proteomes" id="UP001408789"/>
    </source>
</evidence>
<sequence length="110" mass="12535">MESSKEQQILEAAACHLILLSNPPLDRQSYNGYDHSGYRSDRSFMRIKRKFSHFKNSKPYAKSSSTFSSSSESSSSITSGILVMDEDEQTRNHGHRMRSIVDIYSVTRPL</sequence>